<dbReference type="InterPro" id="IPR036390">
    <property type="entry name" value="WH_DNA-bd_sf"/>
</dbReference>
<dbReference type="AlphaFoldDB" id="A0A0D6JRF3"/>
<evidence type="ECO:0000313" key="3">
    <source>
        <dbReference type="Proteomes" id="UP000198902"/>
    </source>
</evidence>
<dbReference type="SUPFAM" id="SSF46785">
    <property type="entry name" value="Winged helix' DNA-binding domain"/>
    <property type="match status" value="1"/>
</dbReference>
<dbReference type="Proteomes" id="UP000198902">
    <property type="component" value="Unassembled WGS sequence"/>
</dbReference>
<accession>A0A0D6JRF3</accession>
<protein>
    <submittedName>
        <fullName evidence="2">Helix-turn-helix domain protein</fullName>
    </submittedName>
</protein>
<dbReference type="InterPro" id="IPR011991">
    <property type="entry name" value="ArsR-like_HTH"/>
</dbReference>
<dbReference type="InterPro" id="IPR036388">
    <property type="entry name" value="WH-like_DNA-bd_sf"/>
</dbReference>
<dbReference type="GO" id="GO:0003700">
    <property type="term" value="F:DNA-binding transcription factor activity"/>
    <property type="evidence" value="ECO:0007669"/>
    <property type="project" value="InterPro"/>
</dbReference>
<name>A0A0D6JRF3_9EURY</name>
<evidence type="ECO:0000313" key="2">
    <source>
        <dbReference type="EMBL" id="CQR50399.1"/>
    </source>
</evidence>
<reference evidence="3" key="1">
    <citation type="submission" date="2015-03" db="EMBL/GenBank/DDBJ databases">
        <authorList>
            <person name="Urmite Genomes"/>
        </authorList>
    </citation>
    <scope>NUCLEOTIDE SEQUENCE [LARGE SCALE GENOMIC DNA]</scope>
    <source>
        <strain evidence="3">Arc-Hr</strain>
    </source>
</reference>
<dbReference type="Gene3D" id="1.10.10.10">
    <property type="entry name" value="Winged helix-like DNA-binding domain superfamily/Winged helix DNA-binding domain"/>
    <property type="match status" value="1"/>
</dbReference>
<evidence type="ECO:0000259" key="1">
    <source>
        <dbReference type="SMART" id="SM00418"/>
    </source>
</evidence>
<dbReference type="EMBL" id="CSTE01000002">
    <property type="protein sequence ID" value="CQR50399.1"/>
    <property type="molecule type" value="Genomic_DNA"/>
</dbReference>
<organism evidence="2 3">
    <name type="scientific">Haloferax massiliensis</name>
    <dbReference type="NCBI Taxonomy" id="1476858"/>
    <lineage>
        <taxon>Archaea</taxon>
        <taxon>Methanobacteriati</taxon>
        <taxon>Methanobacteriota</taxon>
        <taxon>Stenosarchaea group</taxon>
        <taxon>Halobacteria</taxon>
        <taxon>Halobacteriales</taxon>
        <taxon>Haloferacaceae</taxon>
        <taxon>Haloferax</taxon>
    </lineage>
</organism>
<sequence length="117" mass="12721">MSMQTGLRRKPTGPTPAELEAEQVLEALSDHACRRILTTLQGAAEPMTAQDLSEACDVPLSTTYRKVEQLSEAGLLEETLQLRANGTHTHQYRSSVESVTVSLNDDRGLEVALGGDR</sequence>
<dbReference type="CDD" id="cd00090">
    <property type="entry name" value="HTH_ARSR"/>
    <property type="match status" value="1"/>
</dbReference>
<dbReference type="InterPro" id="IPR001845">
    <property type="entry name" value="HTH_ArsR_DNA-bd_dom"/>
</dbReference>
<dbReference type="SMART" id="SM00418">
    <property type="entry name" value="HTH_ARSR"/>
    <property type="match status" value="1"/>
</dbReference>
<keyword evidence="3" id="KW-1185">Reference proteome</keyword>
<dbReference type="Pfam" id="PF12840">
    <property type="entry name" value="HTH_20"/>
    <property type="match status" value="1"/>
</dbReference>
<gene>
    <name evidence="2" type="ORF">BN996_01879</name>
</gene>
<proteinExistence type="predicted"/>
<feature type="domain" description="HTH arsR-type" evidence="1">
    <location>
        <begin position="23"/>
        <end position="112"/>
    </location>
</feature>